<gene>
    <name evidence="1" type="ORF">HK18_11085</name>
</gene>
<dbReference type="AlphaFoldDB" id="A0A251ZTT2"/>
<evidence type="ECO:0008006" key="3">
    <source>
        <dbReference type="Google" id="ProtNLM"/>
    </source>
</evidence>
<proteinExistence type="predicted"/>
<dbReference type="InterPro" id="IPR021473">
    <property type="entry name" value="DUF3126"/>
</dbReference>
<evidence type="ECO:0000313" key="1">
    <source>
        <dbReference type="EMBL" id="OUI78078.1"/>
    </source>
</evidence>
<keyword evidence="2" id="KW-1185">Reference proteome</keyword>
<protein>
    <recommendedName>
        <fullName evidence="3">DUF3126 domain-containing protein</fullName>
    </recommendedName>
</protein>
<evidence type="ECO:0000313" key="2">
    <source>
        <dbReference type="Proteomes" id="UP000194946"/>
    </source>
</evidence>
<organism evidence="1 2">
    <name type="scientific">Commensalibacter intestini</name>
    <dbReference type="NCBI Taxonomy" id="479936"/>
    <lineage>
        <taxon>Bacteria</taxon>
        <taxon>Pseudomonadati</taxon>
        <taxon>Pseudomonadota</taxon>
        <taxon>Alphaproteobacteria</taxon>
        <taxon>Acetobacterales</taxon>
        <taxon>Acetobacteraceae</taxon>
    </lineage>
</organism>
<dbReference type="EMBL" id="JOPB01000008">
    <property type="protein sequence ID" value="OUI78078.1"/>
    <property type="molecule type" value="Genomic_DNA"/>
</dbReference>
<comment type="caution">
    <text evidence="1">The sequence shown here is derived from an EMBL/GenBank/DDBJ whole genome shotgun (WGS) entry which is preliminary data.</text>
</comment>
<name>A0A251ZTT2_9PROT</name>
<reference evidence="2" key="1">
    <citation type="submission" date="2014-06" db="EMBL/GenBank/DDBJ databases">
        <authorList>
            <person name="Winans N.J."/>
            <person name="Newell P.D."/>
            <person name="Douglas A.E."/>
        </authorList>
    </citation>
    <scope>NUCLEOTIDE SEQUENCE [LARGE SCALE GENOMIC DNA]</scope>
    <source>
        <strain evidence="2">DmL_052</strain>
    </source>
</reference>
<dbReference type="Pfam" id="PF11324">
    <property type="entry name" value="DUF3126"/>
    <property type="match status" value="1"/>
</dbReference>
<sequence length="75" mass="8428">MPIQAKEAEVLEQYLQKKLGSDCLKVILPKRSGQPVELYVQNGKNLESIGTVYRDEDEGEVSYAISLTILEEDLT</sequence>
<accession>A0A251ZTT2</accession>
<dbReference type="Proteomes" id="UP000194946">
    <property type="component" value="Unassembled WGS sequence"/>
</dbReference>
<dbReference type="RefSeq" id="WP_008854767.1">
    <property type="nucleotide sequence ID" value="NZ_JOPB01000008.1"/>
</dbReference>